<dbReference type="GeneID" id="27898489"/>
<dbReference type="RefSeq" id="XP_016759770.1">
    <property type="nucleotide sequence ID" value="XM_016901352.1"/>
</dbReference>
<sequence>MDDNVNSFYSNTEPLSSQQPRKPNYSRPTNIRNNNPQPGMKRALDLRNNAEYSYFDDNTSEDEDEVQRNTLAKNSTAEFASSEGLNIGTSTGPHALGNRRMGNTQPIINPSELLSTATDRSNRRTNTQALINPRYEREPLPTTPIRSTPLAPTSALSYPGQPSHGRKRRRIIQPPYPSSTNIPNISNDDATPTKQQSPPPPPPGMFGTQARSIRGGRSTPDMPNQLDLSAEEVIRQLQDVPGMLAGTLTELAQMFDDLAQKHNILEERITLLEEENRALRSPSLISRSLPARQQRTSARTGTSYQFIQEDPGRTSDDHRSARKPSLAGFRPLKPLKPFPPPRT</sequence>
<keyword evidence="1" id="KW-0175">Coiled coil</keyword>
<feature type="coiled-coil region" evidence="1">
    <location>
        <begin position="248"/>
        <end position="275"/>
    </location>
</feature>
<dbReference type="EMBL" id="KB456265">
    <property type="protein sequence ID" value="EMF11649.1"/>
    <property type="molecule type" value="Genomic_DNA"/>
</dbReference>
<feature type="compositionally biased region" description="Pro residues" evidence="2">
    <location>
        <begin position="334"/>
        <end position="343"/>
    </location>
</feature>
<gene>
    <name evidence="3" type="ORF">SEPMUDRAFT_117628</name>
</gene>
<protein>
    <submittedName>
        <fullName evidence="3">Uncharacterized protein</fullName>
    </submittedName>
</protein>
<organism evidence="3 4">
    <name type="scientific">Sphaerulina musiva (strain SO2202)</name>
    <name type="common">Poplar stem canker fungus</name>
    <name type="synonym">Septoria musiva</name>
    <dbReference type="NCBI Taxonomy" id="692275"/>
    <lineage>
        <taxon>Eukaryota</taxon>
        <taxon>Fungi</taxon>
        <taxon>Dikarya</taxon>
        <taxon>Ascomycota</taxon>
        <taxon>Pezizomycotina</taxon>
        <taxon>Dothideomycetes</taxon>
        <taxon>Dothideomycetidae</taxon>
        <taxon>Mycosphaerellales</taxon>
        <taxon>Mycosphaerellaceae</taxon>
        <taxon>Sphaerulina</taxon>
    </lineage>
</organism>
<proteinExistence type="predicted"/>
<evidence type="ECO:0000256" key="2">
    <source>
        <dbReference type="SAM" id="MobiDB-lite"/>
    </source>
</evidence>
<dbReference type="HOGENOM" id="CLU_809338_0_0_1"/>
<feature type="compositionally biased region" description="Polar residues" evidence="2">
    <location>
        <begin position="178"/>
        <end position="196"/>
    </location>
</feature>
<accession>N1QGP5</accession>
<feature type="compositionally biased region" description="Polar residues" evidence="2">
    <location>
        <begin position="293"/>
        <end position="306"/>
    </location>
</feature>
<feature type="region of interest" description="Disordered" evidence="2">
    <location>
        <begin position="1"/>
        <end position="40"/>
    </location>
</feature>
<evidence type="ECO:0000256" key="1">
    <source>
        <dbReference type="SAM" id="Coils"/>
    </source>
</evidence>
<feature type="region of interest" description="Disordered" evidence="2">
    <location>
        <begin position="283"/>
        <end position="343"/>
    </location>
</feature>
<feature type="region of interest" description="Disordered" evidence="2">
    <location>
        <begin position="103"/>
        <end position="224"/>
    </location>
</feature>
<name>N1QGP5_SPHMS</name>
<feature type="compositionally biased region" description="Polar residues" evidence="2">
    <location>
        <begin position="103"/>
        <end position="130"/>
    </location>
</feature>
<feature type="compositionally biased region" description="Polar residues" evidence="2">
    <location>
        <begin position="1"/>
        <end position="37"/>
    </location>
</feature>
<feature type="compositionally biased region" description="Polar residues" evidence="2">
    <location>
        <begin position="144"/>
        <end position="156"/>
    </location>
</feature>
<dbReference type="AlphaFoldDB" id="N1QGP5"/>
<feature type="compositionally biased region" description="Low complexity" evidence="2">
    <location>
        <begin position="283"/>
        <end position="292"/>
    </location>
</feature>
<feature type="compositionally biased region" description="Basic and acidic residues" evidence="2">
    <location>
        <begin position="310"/>
        <end position="319"/>
    </location>
</feature>
<evidence type="ECO:0000313" key="4">
    <source>
        <dbReference type="Proteomes" id="UP000016931"/>
    </source>
</evidence>
<dbReference type="Proteomes" id="UP000016931">
    <property type="component" value="Unassembled WGS sequence"/>
</dbReference>
<evidence type="ECO:0000313" key="3">
    <source>
        <dbReference type="EMBL" id="EMF11649.1"/>
    </source>
</evidence>
<keyword evidence="4" id="KW-1185">Reference proteome</keyword>
<reference evidence="3 4" key="1">
    <citation type="journal article" date="2012" name="PLoS Pathog.">
        <title>Diverse lifestyles and strategies of plant pathogenesis encoded in the genomes of eighteen Dothideomycetes fungi.</title>
        <authorList>
            <person name="Ohm R.A."/>
            <person name="Feau N."/>
            <person name="Henrissat B."/>
            <person name="Schoch C.L."/>
            <person name="Horwitz B.A."/>
            <person name="Barry K.W."/>
            <person name="Condon B.J."/>
            <person name="Copeland A.C."/>
            <person name="Dhillon B."/>
            <person name="Glaser F."/>
            <person name="Hesse C.N."/>
            <person name="Kosti I."/>
            <person name="LaButti K."/>
            <person name="Lindquist E.A."/>
            <person name="Lucas S."/>
            <person name="Salamov A.A."/>
            <person name="Bradshaw R.E."/>
            <person name="Ciuffetti L."/>
            <person name="Hamelin R.C."/>
            <person name="Kema G.H.J."/>
            <person name="Lawrence C."/>
            <person name="Scott J.A."/>
            <person name="Spatafora J.W."/>
            <person name="Turgeon B.G."/>
            <person name="de Wit P.J.G.M."/>
            <person name="Zhong S."/>
            <person name="Goodwin S.B."/>
            <person name="Grigoriev I.V."/>
        </authorList>
    </citation>
    <scope>NUCLEOTIDE SEQUENCE [LARGE SCALE GENOMIC DNA]</scope>
    <source>
        <strain evidence="3 4">SO2202</strain>
    </source>
</reference>
<dbReference type="OrthoDB" id="3642733at2759"/>